<dbReference type="EMBL" id="JAKUCV010001458">
    <property type="protein sequence ID" value="KAJ4846281.1"/>
    <property type="molecule type" value="Genomic_DNA"/>
</dbReference>
<dbReference type="AlphaFoldDB" id="A0A9Q0GAS9"/>
<reference evidence="3" key="1">
    <citation type="submission" date="2022-02" db="EMBL/GenBank/DDBJ databases">
        <authorList>
            <person name="Henning P.M."/>
            <person name="McCubbin A.G."/>
            <person name="Shore J.S."/>
        </authorList>
    </citation>
    <scope>NUCLEOTIDE SEQUENCE</scope>
    <source>
        <strain evidence="3">F60SS</strain>
        <tissue evidence="3">Leaves</tissue>
    </source>
</reference>
<feature type="signal peptide" evidence="1">
    <location>
        <begin position="1"/>
        <end position="28"/>
    </location>
</feature>
<evidence type="ECO:0000256" key="1">
    <source>
        <dbReference type="SAM" id="SignalP"/>
    </source>
</evidence>
<dbReference type="InterPro" id="IPR034086">
    <property type="entry name" value="PMEI_plant"/>
</dbReference>
<evidence type="ECO:0000313" key="3">
    <source>
        <dbReference type="EMBL" id="KAJ4846281.1"/>
    </source>
</evidence>
<dbReference type="OrthoDB" id="1094634at2759"/>
<keyword evidence="1" id="KW-0732">Signal</keyword>
<dbReference type="InterPro" id="IPR006501">
    <property type="entry name" value="Pectinesterase_inhib_dom"/>
</dbReference>
<dbReference type="PANTHER" id="PTHR31890:SF9">
    <property type="entry name" value="PLANT INVERTASE_PECTIN METHYLESTERASE INHIBITOR SUPERFAMILY PROTEIN"/>
    <property type="match status" value="1"/>
</dbReference>
<dbReference type="CDD" id="cd15797">
    <property type="entry name" value="PMEI"/>
    <property type="match status" value="1"/>
</dbReference>
<dbReference type="PANTHER" id="PTHR31890">
    <property type="entry name" value="PLANT INVERTASE/PECTIN METHYLESTERASE INHIBITOR SUPERFAMILY PROTEIN"/>
    <property type="match status" value="1"/>
</dbReference>
<proteinExistence type="predicted"/>
<protein>
    <recommendedName>
        <fullName evidence="2">Pectinesterase inhibitor domain-containing protein</fullName>
    </recommendedName>
</protein>
<keyword evidence="4" id="KW-1185">Reference proteome</keyword>
<feature type="chain" id="PRO_5040387519" description="Pectinesterase inhibitor domain-containing protein" evidence="1">
    <location>
        <begin position="29"/>
        <end position="180"/>
    </location>
</feature>
<gene>
    <name evidence="3" type="ORF">Tsubulata_008801</name>
</gene>
<sequence length="180" mass="19644">MEKPWSHGFVLSAIFMLVLLFHWRASSAAPTSKLVEEVCKEVSEQVHRPGCVEALTSDPRTSSADPKALAKITVEMAISKTTESQNFIKNLASTSPKFKAPLETCVSSYGSALSALKGTLKELLEDDIESASYSIKMPDDEAEVCESALTTNKAPFPEVTTRNNYVKLFSSIGIVVINRL</sequence>
<dbReference type="NCBIfam" id="TIGR01614">
    <property type="entry name" value="PME_inhib"/>
    <property type="match status" value="1"/>
</dbReference>
<dbReference type="Pfam" id="PF04043">
    <property type="entry name" value="PMEI"/>
    <property type="match status" value="1"/>
</dbReference>
<dbReference type="Proteomes" id="UP001141552">
    <property type="component" value="Unassembled WGS sequence"/>
</dbReference>
<dbReference type="SMART" id="SM00856">
    <property type="entry name" value="PMEI"/>
    <property type="match status" value="1"/>
</dbReference>
<dbReference type="SUPFAM" id="SSF101148">
    <property type="entry name" value="Plant invertase/pectin methylesterase inhibitor"/>
    <property type="match status" value="1"/>
</dbReference>
<feature type="domain" description="Pectinesterase inhibitor" evidence="2">
    <location>
        <begin position="30"/>
        <end position="176"/>
    </location>
</feature>
<dbReference type="Gene3D" id="1.20.140.40">
    <property type="entry name" value="Invertase/pectin methylesterase inhibitor family protein"/>
    <property type="match status" value="1"/>
</dbReference>
<evidence type="ECO:0000313" key="4">
    <source>
        <dbReference type="Proteomes" id="UP001141552"/>
    </source>
</evidence>
<dbReference type="InterPro" id="IPR035513">
    <property type="entry name" value="Invertase/methylesterase_inhib"/>
</dbReference>
<comment type="caution">
    <text evidence="3">The sequence shown here is derived from an EMBL/GenBank/DDBJ whole genome shotgun (WGS) entry which is preliminary data.</text>
</comment>
<name>A0A9Q0GAS9_9ROSI</name>
<organism evidence="3 4">
    <name type="scientific">Turnera subulata</name>
    <dbReference type="NCBI Taxonomy" id="218843"/>
    <lineage>
        <taxon>Eukaryota</taxon>
        <taxon>Viridiplantae</taxon>
        <taxon>Streptophyta</taxon>
        <taxon>Embryophyta</taxon>
        <taxon>Tracheophyta</taxon>
        <taxon>Spermatophyta</taxon>
        <taxon>Magnoliopsida</taxon>
        <taxon>eudicotyledons</taxon>
        <taxon>Gunneridae</taxon>
        <taxon>Pentapetalae</taxon>
        <taxon>rosids</taxon>
        <taxon>fabids</taxon>
        <taxon>Malpighiales</taxon>
        <taxon>Passifloraceae</taxon>
        <taxon>Turnera</taxon>
    </lineage>
</organism>
<accession>A0A9Q0GAS9</accession>
<dbReference type="GO" id="GO:0046910">
    <property type="term" value="F:pectinesterase inhibitor activity"/>
    <property type="evidence" value="ECO:0007669"/>
    <property type="project" value="InterPro"/>
</dbReference>
<reference evidence="3" key="2">
    <citation type="journal article" date="2023" name="Plants (Basel)">
        <title>Annotation of the Turnera subulata (Passifloraceae) Draft Genome Reveals the S-Locus Evolved after the Divergence of Turneroideae from Passifloroideae in a Stepwise Manner.</title>
        <authorList>
            <person name="Henning P.M."/>
            <person name="Roalson E.H."/>
            <person name="Mir W."/>
            <person name="McCubbin A.G."/>
            <person name="Shore J.S."/>
        </authorList>
    </citation>
    <scope>NUCLEOTIDE SEQUENCE</scope>
    <source>
        <strain evidence="3">F60SS</strain>
    </source>
</reference>
<evidence type="ECO:0000259" key="2">
    <source>
        <dbReference type="SMART" id="SM00856"/>
    </source>
</evidence>